<dbReference type="EMBL" id="JBELOE010000136">
    <property type="protein sequence ID" value="MER2491585.1"/>
    <property type="molecule type" value="Genomic_DNA"/>
</dbReference>
<feature type="domain" description="Cytochrome C Planctomycete-type" evidence="2">
    <location>
        <begin position="175"/>
        <end position="226"/>
    </location>
</feature>
<dbReference type="Pfam" id="PF07635">
    <property type="entry name" value="PSCyt1"/>
    <property type="match status" value="1"/>
</dbReference>
<dbReference type="InterPro" id="IPR032675">
    <property type="entry name" value="LRR_dom_sf"/>
</dbReference>
<dbReference type="PANTHER" id="PTHR35889">
    <property type="entry name" value="CYCLOINULO-OLIGOSACCHARIDE FRUCTANOTRANSFERASE-RELATED"/>
    <property type="match status" value="1"/>
</dbReference>
<dbReference type="InterPro" id="IPR011429">
    <property type="entry name" value="Cyt_c_Planctomycete-type"/>
</dbReference>
<evidence type="ECO:0000313" key="3">
    <source>
        <dbReference type="EMBL" id="MER2491585.1"/>
    </source>
</evidence>
<accession>A0ABV1RFQ8</accession>
<feature type="transmembrane region" description="Helical" evidence="1">
    <location>
        <begin position="46"/>
        <end position="68"/>
    </location>
</feature>
<keyword evidence="1" id="KW-0472">Membrane</keyword>
<dbReference type="InterPro" id="IPR036909">
    <property type="entry name" value="Cyt_c-like_dom_sf"/>
</dbReference>
<sequence length="398" mass="44619">MDLIQFLGRFHVLVLHLPIGILFMAAFIEIYWVYQRQARNPLIKAVWLWGAITASGAALLGYLLSLGGGYSEEAIATHRNWALSVIFCSFFCWFYLSKIAGQGKKIVGLSILQLVLLFSTGHYGANMTHGETYLVEHAPVFVQKMAGLKVREPVTSVEQASIYPDVVEPILMQRCSGCHNAQKSKGKLDLSSYPSTIKHAVKAHDLANSELYQRITLDKHDKKFMPAEGKTPLTDAQVNLIGWWIEQGALNDIKIAELNADLQIKQLIAKELQLGEFAKQPKVQIAELGEQVVVELEQAGFHVSRIQQDQPFVSLIYANLKQDINDETLKVLRKAKAQIKWLKLARTSVTDQQLSILTEFDNLEHLDISHTQVTNKGLDTLLSAKSSLRVNSFNTLVR</sequence>
<dbReference type="Proteomes" id="UP001467690">
    <property type="component" value="Unassembled WGS sequence"/>
</dbReference>
<keyword evidence="4" id="KW-1185">Reference proteome</keyword>
<protein>
    <submittedName>
        <fullName evidence="3">C-type cytochrome domain-containing protein</fullName>
    </submittedName>
</protein>
<keyword evidence="1" id="KW-1133">Transmembrane helix</keyword>
<name>A0ABV1RFQ8_9ALTE</name>
<evidence type="ECO:0000259" key="2">
    <source>
        <dbReference type="Pfam" id="PF07635"/>
    </source>
</evidence>
<dbReference type="RefSeq" id="WP_350401174.1">
    <property type="nucleotide sequence ID" value="NZ_JBELOE010000136.1"/>
</dbReference>
<organism evidence="3 4">
    <name type="scientific">Catenovulum sediminis</name>
    <dbReference type="NCBI Taxonomy" id="1740262"/>
    <lineage>
        <taxon>Bacteria</taxon>
        <taxon>Pseudomonadati</taxon>
        <taxon>Pseudomonadota</taxon>
        <taxon>Gammaproteobacteria</taxon>
        <taxon>Alteromonadales</taxon>
        <taxon>Alteromonadaceae</taxon>
        <taxon>Catenovulum</taxon>
    </lineage>
</organism>
<evidence type="ECO:0000256" key="1">
    <source>
        <dbReference type="SAM" id="Phobius"/>
    </source>
</evidence>
<dbReference type="SUPFAM" id="SSF52047">
    <property type="entry name" value="RNI-like"/>
    <property type="match status" value="1"/>
</dbReference>
<proteinExistence type="predicted"/>
<comment type="caution">
    <text evidence="3">The sequence shown here is derived from an EMBL/GenBank/DDBJ whole genome shotgun (WGS) entry which is preliminary data.</text>
</comment>
<evidence type="ECO:0000313" key="4">
    <source>
        <dbReference type="Proteomes" id="UP001467690"/>
    </source>
</evidence>
<feature type="transmembrane region" description="Helical" evidence="1">
    <location>
        <begin position="12"/>
        <end position="34"/>
    </location>
</feature>
<feature type="transmembrane region" description="Helical" evidence="1">
    <location>
        <begin position="80"/>
        <end position="97"/>
    </location>
</feature>
<dbReference type="PANTHER" id="PTHR35889:SF3">
    <property type="entry name" value="F-BOX DOMAIN-CONTAINING PROTEIN"/>
    <property type="match status" value="1"/>
</dbReference>
<dbReference type="Gene3D" id="3.80.10.10">
    <property type="entry name" value="Ribonuclease Inhibitor"/>
    <property type="match status" value="1"/>
</dbReference>
<reference evidence="3 4" key="1">
    <citation type="submission" date="2024-06" db="EMBL/GenBank/DDBJ databases">
        <authorList>
            <person name="Chen R.Y."/>
        </authorList>
    </citation>
    <scope>NUCLEOTIDE SEQUENCE [LARGE SCALE GENOMIC DNA]</scope>
    <source>
        <strain evidence="3 4">D2</strain>
    </source>
</reference>
<gene>
    <name evidence="3" type="ORF">ABS311_06790</name>
</gene>
<dbReference type="SUPFAM" id="SSF46626">
    <property type="entry name" value="Cytochrome c"/>
    <property type="match status" value="1"/>
</dbReference>
<keyword evidence="1" id="KW-0812">Transmembrane</keyword>
<feature type="transmembrane region" description="Helical" evidence="1">
    <location>
        <begin position="106"/>
        <end position="125"/>
    </location>
</feature>